<comment type="caution">
    <text evidence="2">The sequence shown here is derived from an EMBL/GenBank/DDBJ whole genome shotgun (WGS) entry which is preliminary data.</text>
</comment>
<evidence type="ECO:0000256" key="1">
    <source>
        <dbReference type="SAM" id="MobiDB-lite"/>
    </source>
</evidence>
<evidence type="ECO:0000313" key="2">
    <source>
        <dbReference type="EMBL" id="GMH54652.1"/>
    </source>
</evidence>
<organism evidence="2 3">
    <name type="scientific">Triparma retinervis</name>
    <dbReference type="NCBI Taxonomy" id="2557542"/>
    <lineage>
        <taxon>Eukaryota</taxon>
        <taxon>Sar</taxon>
        <taxon>Stramenopiles</taxon>
        <taxon>Ochrophyta</taxon>
        <taxon>Bolidophyceae</taxon>
        <taxon>Parmales</taxon>
        <taxon>Triparmaceae</taxon>
        <taxon>Triparma</taxon>
    </lineage>
</organism>
<reference evidence="2" key="1">
    <citation type="submission" date="2022-07" db="EMBL/GenBank/DDBJ databases">
        <title>Genome analysis of Parmales, a sister group of diatoms, reveals the evolutionary specialization of diatoms from phago-mixotrophs to photoautotrophs.</title>
        <authorList>
            <person name="Ban H."/>
            <person name="Sato S."/>
            <person name="Yoshikawa S."/>
            <person name="Kazumasa Y."/>
            <person name="Nakamura Y."/>
            <person name="Ichinomiya M."/>
            <person name="Saitoh K."/>
            <person name="Sato N."/>
            <person name="Blanc-Mathieu R."/>
            <person name="Endo H."/>
            <person name="Kuwata A."/>
            <person name="Ogata H."/>
        </authorList>
    </citation>
    <scope>NUCLEOTIDE SEQUENCE</scope>
</reference>
<keyword evidence="3" id="KW-1185">Reference proteome</keyword>
<evidence type="ECO:0000313" key="3">
    <source>
        <dbReference type="Proteomes" id="UP001165082"/>
    </source>
</evidence>
<proteinExistence type="predicted"/>
<dbReference type="EMBL" id="BRXZ01000812">
    <property type="protein sequence ID" value="GMH54652.1"/>
    <property type="molecule type" value="Genomic_DNA"/>
</dbReference>
<name>A0A9W6ZNS8_9STRA</name>
<feature type="region of interest" description="Disordered" evidence="1">
    <location>
        <begin position="118"/>
        <end position="141"/>
    </location>
</feature>
<protein>
    <submittedName>
        <fullName evidence="2">Uncharacterized protein</fullName>
    </submittedName>
</protein>
<feature type="compositionally biased region" description="Acidic residues" evidence="1">
    <location>
        <begin position="121"/>
        <end position="141"/>
    </location>
</feature>
<feature type="non-terminal residue" evidence="2">
    <location>
        <position position="141"/>
    </location>
</feature>
<sequence>MTPSPWCEASRPLAVPSASCGKLDANLPTNLAIFLPLLNKIMGTVEGKVNRDSKEGDQNGYMRYKLDIGVVVQGEGGKGDKVEEARVINGILGGILEGIEEPGGGVDGYLRGARGSRLGAEVEEEDVFGDNESEDEDEDED</sequence>
<accession>A0A9W6ZNS8</accession>
<dbReference type="AlphaFoldDB" id="A0A9W6ZNS8"/>
<gene>
    <name evidence="2" type="ORF">TrRE_jg3918</name>
</gene>
<dbReference type="Proteomes" id="UP001165082">
    <property type="component" value="Unassembled WGS sequence"/>
</dbReference>